<comment type="caution">
    <text evidence="5">The sequence shown here is derived from an EMBL/GenBank/DDBJ whole genome shotgun (WGS) entry which is preliminary data.</text>
</comment>
<dbReference type="PANTHER" id="PTHR43095">
    <property type="entry name" value="SUGAR KINASE"/>
    <property type="match status" value="1"/>
</dbReference>
<dbReference type="AlphaFoldDB" id="A0A7C2V8X8"/>
<gene>
    <name evidence="5" type="ORF">ENO77_00550</name>
</gene>
<dbReference type="InterPro" id="IPR050406">
    <property type="entry name" value="FGGY_Carb_Kinase"/>
</dbReference>
<protein>
    <submittedName>
        <fullName evidence="5">Carbohydrate kinase</fullName>
    </submittedName>
</protein>
<keyword evidence="2 5" id="KW-0418">Kinase</keyword>
<evidence type="ECO:0000259" key="4">
    <source>
        <dbReference type="Pfam" id="PF02782"/>
    </source>
</evidence>
<evidence type="ECO:0000259" key="3">
    <source>
        <dbReference type="Pfam" id="PF00370"/>
    </source>
</evidence>
<dbReference type="InterPro" id="IPR018484">
    <property type="entry name" value="FGGY_N"/>
</dbReference>
<dbReference type="InterPro" id="IPR000577">
    <property type="entry name" value="Carb_kinase_FGGY"/>
</dbReference>
<sequence>MLKIISIDVGTTKIKGAMISIDEHGDGKPAIIESVDADQYVVRVTPEAHENSPNYILDTMKKIIAHFTRVHGKPDALSFSSYLFTMTLADDRGEYISNVITWLDERPKKILDEIKPYAKEIYRRTGVPPIYIYSLPKILYLRRYNPELLKRARYFLDSKSMITLHFLGYPITDYSTASGTYQMLNISKVWWDDLALQLAGIDEKMLPELAEGDHVEYVRSSIAREIGIEEKTPLVLSLYDGGSMIYALTGRSPGIGVVNLGTSAMIRVVHDKPIVDDADKMRFNAYYFYKRTWIPGGSTNNAGIALEYATKLLNMEGPSAFELLYKLKVEDLTSRKPRPYVLPLLYPERIPFIGKDLGMSIIGIKTFNCTATDILISTLEGIIILLWLFADAMKENSIDFKEVRAGGSITKIPLTLEILAGVLNRPVSSLDTPHISHIGNSAMALDALDPKEGAKFRKSIEAMATNNTIKPNANLVELYNSLKPIVRRYLELLYGP</sequence>
<dbReference type="PIRSF" id="PIRSF000538">
    <property type="entry name" value="GlpK"/>
    <property type="match status" value="1"/>
</dbReference>
<name>A0A7C2V8X8_9CREN</name>
<evidence type="ECO:0000256" key="2">
    <source>
        <dbReference type="ARBA" id="ARBA00022777"/>
    </source>
</evidence>
<feature type="domain" description="Carbohydrate kinase FGGY C-terminal" evidence="4">
    <location>
        <begin position="257"/>
        <end position="444"/>
    </location>
</feature>
<dbReference type="Pfam" id="PF02782">
    <property type="entry name" value="FGGY_C"/>
    <property type="match status" value="1"/>
</dbReference>
<dbReference type="InterPro" id="IPR018485">
    <property type="entry name" value="FGGY_C"/>
</dbReference>
<dbReference type="EMBL" id="DSGT01000002">
    <property type="protein sequence ID" value="HEW52666.1"/>
    <property type="molecule type" value="Genomic_DNA"/>
</dbReference>
<reference evidence="5" key="1">
    <citation type="journal article" date="2020" name="mSystems">
        <title>Genome- and Community-Level Interaction Insights into Carbon Utilization and Element Cycling Functions of Hydrothermarchaeota in Hydrothermal Sediment.</title>
        <authorList>
            <person name="Zhou Z."/>
            <person name="Liu Y."/>
            <person name="Xu W."/>
            <person name="Pan J."/>
            <person name="Luo Z.H."/>
            <person name="Li M."/>
        </authorList>
    </citation>
    <scope>NUCLEOTIDE SEQUENCE [LARGE SCALE GENOMIC DNA]</scope>
    <source>
        <strain evidence="5">SpSt-16</strain>
    </source>
</reference>
<evidence type="ECO:0000313" key="5">
    <source>
        <dbReference type="EMBL" id="HEW52666.1"/>
    </source>
</evidence>
<keyword evidence="1" id="KW-0808">Transferase</keyword>
<dbReference type="Pfam" id="PF00370">
    <property type="entry name" value="FGGY_N"/>
    <property type="match status" value="1"/>
</dbReference>
<dbReference type="GO" id="GO:0016301">
    <property type="term" value="F:kinase activity"/>
    <property type="evidence" value="ECO:0007669"/>
    <property type="project" value="UniProtKB-KW"/>
</dbReference>
<accession>A0A7C2V8X8</accession>
<organism evidence="5">
    <name type="scientific">Ignisphaera aggregans</name>
    <dbReference type="NCBI Taxonomy" id="334771"/>
    <lineage>
        <taxon>Archaea</taxon>
        <taxon>Thermoproteota</taxon>
        <taxon>Thermoprotei</taxon>
        <taxon>Desulfurococcales</taxon>
        <taxon>Desulfurococcaceae</taxon>
        <taxon>Ignisphaera</taxon>
    </lineage>
</organism>
<feature type="domain" description="Carbohydrate kinase FGGY N-terminal" evidence="3">
    <location>
        <begin position="4"/>
        <end position="241"/>
    </location>
</feature>
<dbReference type="Gene3D" id="3.30.420.40">
    <property type="match status" value="2"/>
</dbReference>
<dbReference type="InterPro" id="IPR043129">
    <property type="entry name" value="ATPase_NBD"/>
</dbReference>
<dbReference type="SUPFAM" id="SSF53067">
    <property type="entry name" value="Actin-like ATPase domain"/>
    <property type="match status" value="2"/>
</dbReference>
<proteinExistence type="predicted"/>
<dbReference type="GO" id="GO:0005975">
    <property type="term" value="P:carbohydrate metabolic process"/>
    <property type="evidence" value="ECO:0007669"/>
    <property type="project" value="InterPro"/>
</dbReference>
<evidence type="ECO:0000256" key="1">
    <source>
        <dbReference type="ARBA" id="ARBA00022679"/>
    </source>
</evidence>
<dbReference type="PANTHER" id="PTHR43095:SF2">
    <property type="entry name" value="GLUCONOKINASE"/>
    <property type="match status" value="1"/>
</dbReference>